<evidence type="ECO:0000256" key="17">
    <source>
        <dbReference type="ARBA" id="ARBA00032175"/>
    </source>
</evidence>
<dbReference type="UniPathway" id="UPA00378"/>
<evidence type="ECO:0000256" key="19">
    <source>
        <dbReference type="ARBA" id="ARBA00033291"/>
    </source>
</evidence>
<comment type="caution">
    <text evidence="21">The sequence shown here is derived from an EMBL/GenBank/DDBJ whole genome shotgun (WGS) entry which is preliminary data.</text>
</comment>
<dbReference type="Pfam" id="PF13896">
    <property type="entry name" value="Glyco_transf_49"/>
    <property type="match status" value="1"/>
</dbReference>
<evidence type="ECO:0000256" key="14">
    <source>
        <dbReference type="ARBA" id="ARBA00023180"/>
    </source>
</evidence>
<keyword evidence="11" id="KW-1133">Transmembrane helix</keyword>
<dbReference type="GO" id="GO:0000139">
    <property type="term" value="C:Golgi membrane"/>
    <property type="evidence" value="ECO:0007669"/>
    <property type="project" value="UniProtKB-SubCell"/>
</dbReference>
<comment type="subcellular location">
    <subcellularLocation>
        <location evidence="2">Golgi apparatus membrane</location>
        <topology evidence="2">Single-pass type II membrane protein</topology>
    </subcellularLocation>
</comment>
<evidence type="ECO:0000256" key="3">
    <source>
        <dbReference type="ARBA" id="ARBA00004922"/>
    </source>
</evidence>
<keyword evidence="15" id="KW-0464">Manganese</keyword>
<evidence type="ECO:0000256" key="12">
    <source>
        <dbReference type="ARBA" id="ARBA00023034"/>
    </source>
</evidence>
<evidence type="ECO:0000256" key="9">
    <source>
        <dbReference type="ARBA" id="ARBA00022723"/>
    </source>
</evidence>
<evidence type="ECO:0000256" key="1">
    <source>
        <dbReference type="ARBA" id="ARBA00001936"/>
    </source>
</evidence>
<keyword evidence="9" id="KW-0479">Metal-binding</keyword>
<accession>A0A553P1E4</accession>
<evidence type="ECO:0000256" key="4">
    <source>
        <dbReference type="ARBA" id="ARBA00008539"/>
    </source>
</evidence>
<evidence type="ECO:0000256" key="15">
    <source>
        <dbReference type="ARBA" id="ARBA00023211"/>
    </source>
</evidence>
<keyword evidence="22" id="KW-1185">Reference proteome</keyword>
<keyword evidence="14" id="KW-0325">Glycoprotein</keyword>
<evidence type="ECO:0000256" key="13">
    <source>
        <dbReference type="ARBA" id="ARBA00023136"/>
    </source>
</evidence>
<comment type="pathway">
    <text evidence="3">Protein modification; protein glycosylation.</text>
</comment>
<gene>
    <name evidence="21" type="ORF">TCAL_12728</name>
</gene>
<comment type="cofactor">
    <cofactor evidence="1">
        <name>Mn(2+)</name>
        <dbReference type="ChEBI" id="CHEBI:29035"/>
    </cofactor>
</comment>
<evidence type="ECO:0000256" key="8">
    <source>
        <dbReference type="ARBA" id="ARBA00022692"/>
    </source>
</evidence>
<evidence type="ECO:0000313" key="22">
    <source>
        <dbReference type="Proteomes" id="UP000318571"/>
    </source>
</evidence>
<dbReference type="AlphaFoldDB" id="A0A553P1E4"/>
<evidence type="ECO:0000256" key="6">
    <source>
        <dbReference type="ARBA" id="ARBA00022676"/>
    </source>
</evidence>
<keyword evidence="8" id="KW-0812">Transmembrane</keyword>
<dbReference type="GO" id="GO:0046872">
    <property type="term" value="F:metal ion binding"/>
    <property type="evidence" value="ECO:0007669"/>
    <property type="project" value="UniProtKB-KW"/>
</dbReference>
<evidence type="ECO:0000256" key="2">
    <source>
        <dbReference type="ARBA" id="ARBA00004323"/>
    </source>
</evidence>
<evidence type="ECO:0000256" key="10">
    <source>
        <dbReference type="ARBA" id="ARBA00022968"/>
    </source>
</evidence>
<organism evidence="21 22">
    <name type="scientific">Tigriopus californicus</name>
    <name type="common">Marine copepod</name>
    <dbReference type="NCBI Taxonomy" id="6832"/>
    <lineage>
        <taxon>Eukaryota</taxon>
        <taxon>Metazoa</taxon>
        <taxon>Ecdysozoa</taxon>
        <taxon>Arthropoda</taxon>
        <taxon>Crustacea</taxon>
        <taxon>Multicrustacea</taxon>
        <taxon>Hexanauplia</taxon>
        <taxon>Copepoda</taxon>
        <taxon>Harpacticoida</taxon>
        <taxon>Harpacticidae</taxon>
        <taxon>Tigriopus</taxon>
    </lineage>
</organism>
<evidence type="ECO:0000256" key="16">
    <source>
        <dbReference type="ARBA" id="ARBA00030723"/>
    </source>
</evidence>
<evidence type="ECO:0000256" key="11">
    <source>
        <dbReference type="ARBA" id="ARBA00022989"/>
    </source>
</evidence>
<keyword evidence="7" id="KW-0808">Transferase</keyword>
<dbReference type="Proteomes" id="UP000318571">
    <property type="component" value="Chromosome 7"/>
</dbReference>
<evidence type="ECO:0000313" key="21">
    <source>
        <dbReference type="EMBL" id="TRY71514.1"/>
    </source>
</evidence>
<keyword evidence="6" id="KW-0328">Glycosyltransferase</keyword>
<evidence type="ECO:0000256" key="7">
    <source>
        <dbReference type="ARBA" id="ARBA00022679"/>
    </source>
</evidence>
<sequence>MAIHFASPKALPPEPLTDPLHFPLGECPDNDVVIQTLLSFRTESVATFFNETPYPHNILRNLAGRAIRTNYMIMTDMELIPSDHIFTQLEQFLNQTKQKDCFNCAYIIPQFEKNATIEYLPRTKEDLIKMVDSETASLLYGNAYEPFQHCVQGSRWLKVPDSQTMEIAFPVNYTALCEPIVVVRSTAPGYINEMRGFGYNRLSQVK</sequence>
<dbReference type="PANTHER" id="PTHR46420:SF1">
    <property type="entry name" value="BETA-1,4-GLUCURONYLTRANSFERASE 1"/>
    <property type="match status" value="1"/>
</dbReference>
<comment type="similarity">
    <text evidence="4">Belongs to the glycosyltransferase 49 family.</text>
</comment>
<evidence type="ECO:0000256" key="5">
    <source>
        <dbReference type="ARBA" id="ARBA00017962"/>
    </source>
</evidence>
<evidence type="ECO:0000256" key="20">
    <source>
        <dbReference type="ARBA" id="ARBA00047852"/>
    </source>
</evidence>
<dbReference type="EMBL" id="VCGU01000008">
    <property type="protein sequence ID" value="TRY71514.1"/>
    <property type="molecule type" value="Genomic_DNA"/>
</dbReference>
<dbReference type="STRING" id="6832.A0A553P1E4"/>
<proteinExistence type="inferred from homology"/>
<evidence type="ECO:0000256" key="18">
    <source>
        <dbReference type="ARBA" id="ARBA00032181"/>
    </source>
</evidence>
<dbReference type="GO" id="GO:0015020">
    <property type="term" value="F:glucuronosyltransferase activity"/>
    <property type="evidence" value="ECO:0007669"/>
    <property type="project" value="InterPro"/>
</dbReference>
<protein>
    <recommendedName>
        <fullName evidence="5">Beta-1,4-glucuronyltransferase 1</fullName>
    </recommendedName>
    <alternativeName>
        <fullName evidence="16">I-beta-1,3-N-acetylglucosaminyltransferase</fullName>
    </alternativeName>
    <alternativeName>
        <fullName evidence="19">N-acetyllactosaminide beta-1,3-N-acetylglucosaminyltransferase</fullName>
    </alternativeName>
    <alternativeName>
        <fullName evidence="17">Poly-N-acetyllactosamine extension enzyme</fullName>
    </alternativeName>
    <alternativeName>
        <fullName evidence="18">UDP-GlcNAc:betaGal beta-1,3-N-acetylglucosaminyltransferase 1</fullName>
    </alternativeName>
</protein>
<reference evidence="21 22" key="1">
    <citation type="journal article" date="2018" name="Nat. Ecol. Evol.">
        <title>Genomic signatures of mitonuclear coevolution across populations of Tigriopus californicus.</title>
        <authorList>
            <person name="Barreto F.S."/>
            <person name="Watson E.T."/>
            <person name="Lima T.G."/>
            <person name="Willett C.S."/>
            <person name="Edmands S."/>
            <person name="Li W."/>
            <person name="Burton R.S."/>
        </authorList>
    </citation>
    <scope>NUCLEOTIDE SEQUENCE [LARGE SCALE GENOMIC DNA]</scope>
    <source>
        <strain evidence="21 22">San Diego</strain>
    </source>
</reference>
<name>A0A553P1E4_TIGCA</name>
<dbReference type="GO" id="GO:0035269">
    <property type="term" value="P:protein O-linked glycosylation via mannose"/>
    <property type="evidence" value="ECO:0007669"/>
    <property type="project" value="TreeGrafter"/>
</dbReference>
<dbReference type="InterPro" id="IPR043189">
    <property type="entry name" value="B4GAT1"/>
</dbReference>
<keyword evidence="12" id="KW-0333">Golgi apparatus</keyword>
<dbReference type="PANTHER" id="PTHR46420">
    <property type="entry name" value="BETA-1,4-GLUCURONYLTRANSFERASE 1"/>
    <property type="match status" value="1"/>
</dbReference>
<keyword evidence="10" id="KW-0735">Signal-anchor</keyword>
<keyword evidence="13" id="KW-0472">Membrane</keyword>
<comment type="catalytic activity">
    <reaction evidence="20">
        <text>3-O-[beta-D-Xyl-(1-&gt;4)-Rib-ol-P-Rib-ol-P-3-beta-D-GalNAc-(1-&gt;3)-beta-D-GlcNAc-(1-&gt;4)-(O-6-P-alpha-D-Man)]-Thr-[protein] + UDP-alpha-D-glucuronate = 3-O-[beta-D-GlcA-(1-&gt;3)-beta-D-Xyl-(1-&gt;4)-Rib-ol-P-Rib-ol-P-3-beta-D-GalNAc-(1-&gt;3)-beta-D-GlcNAc-(1-&gt;4)-(O-6-P-alpha-D-Man)]-Thr-[protein] + UDP + H(+)</text>
        <dbReference type="Rhea" id="RHEA:46860"/>
        <dbReference type="Rhea" id="RHEA-COMP:15023"/>
        <dbReference type="Rhea" id="RHEA-COMP:17482"/>
        <dbReference type="ChEBI" id="CHEBI:15378"/>
        <dbReference type="ChEBI" id="CHEBI:58052"/>
        <dbReference type="ChEBI" id="CHEBI:58223"/>
        <dbReference type="ChEBI" id="CHEBI:142405"/>
        <dbReference type="ChEBI" id="CHEBI:177336"/>
    </reaction>
</comment>